<feature type="signal peptide" evidence="1">
    <location>
        <begin position="1"/>
        <end position="30"/>
    </location>
</feature>
<sequence length="142" mass="15712">MPALGGCRAHETPILLLVILAQQSVVGASADEGPVSFSNKLPLRRAAVHWYCVENKQAHKGETPCLNNGYTQRMQQAATPEERKRVMGQRAAWISRLERKGKRDASRVRSAYLKMYRAYCGSTKQGSAIDQCVEEAIHGTPT</sequence>
<dbReference type="AlphaFoldDB" id="A0A7S3RKK4"/>
<evidence type="ECO:0000256" key="1">
    <source>
        <dbReference type="SAM" id="SignalP"/>
    </source>
</evidence>
<accession>A0A7S3RKK4</accession>
<reference evidence="2" key="1">
    <citation type="submission" date="2021-01" db="EMBL/GenBank/DDBJ databases">
        <authorList>
            <person name="Corre E."/>
            <person name="Pelletier E."/>
            <person name="Niang G."/>
            <person name="Scheremetjew M."/>
            <person name="Finn R."/>
            <person name="Kale V."/>
            <person name="Holt S."/>
            <person name="Cochrane G."/>
            <person name="Meng A."/>
            <person name="Brown T."/>
            <person name="Cohen L."/>
        </authorList>
    </citation>
    <scope>NUCLEOTIDE SEQUENCE</scope>
    <source>
        <strain evidence="2">379</strain>
    </source>
</reference>
<keyword evidence="1" id="KW-0732">Signal</keyword>
<protein>
    <submittedName>
        <fullName evidence="2">Uncharacterized protein</fullName>
    </submittedName>
</protein>
<name>A0A7S3RKK4_EMIHU</name>
<dbReference type="EMBL" id="HBIR01005419">
    <property type="protein sequence ID" value="CAE0527146.1"/>
    <property type="molecule type" value="Transcribed_RNA"/>
</dbReference>
<feature type="chain" id="PRO_5031497480" evidence="1">
    <location>
        <begin position="31"/>
        <end position="142"/>
    </location>
</feature>
<proteinExistence type="predicted"/>
<evidence type="ECO:0000313" key="2">
    <source>
        <dbReference type="EMBL" id="CAE0527146.1"/>
    </source>
</evidence>
<organism evidence="2">
    <name type="scientific">Emiliania huxleyi</name>
    <name type="common">Coccolithophore</name>
    <name type="synonym">Pontosphaera huxleyi</name>
    <dbReference type="NCBI Taxonomy" id="2903"/>
    <lineage>
        <taxon>Eukaryota</taxon>
        <taxon>Haptista</taxon>
        <taxon>Haptophyta</taxon>
        <taxon>Prymnesiophyceae</taxon>
        <taxon>Isochrysidales</taxon>
        <taxon>Noelaerhabdaceae</taxon>
        <taxon>Emiliania</taxon>
    </lineage>
</organism>
<gene>
    <name evidence="2" type="ORF">EHUX00137_LOCUS3750</name>
</gene>